<proteinExistence type="predicted"/>
<evidence type="ECO:0008006" key="3">
    <source>
        <dbReference type="Google" id="ProtNLM"/>
    </source>
</evidence>
<comment type="caution">
    <text evidence="1">The sequence shown here is derived from an EMBL/GenBank/DDBJ whole genome shotgun (WGS) entry which is preliminary data.</text>
</comment>
<dbReference type="Proteomes" id="UP000321685">
    <property type="component" value="Unassembled WGS sequence"/>
</dbReference>
<dbReference type="AlphaFoldDB" id="A0A511DP80"/>
<dbReference type="RefSeq" id="WP_147114986.1">
    <property type="nucleotide sequence ID" value="NZ_BJVJ01000101.1"/>
</dbReference>
<organism evidence="1 2">
    <name type="scientific">Pseudonocardia sulfidoxydans NBRC 16205</name>
    <dbReference type="NCBI Taxonomy" id="1223511"/>
    <lineage>
        <taxon>Bacteria</taxon>
        <taxon>Bacillati</taxon>
        <taxon>Actinomycetota</taxon>
        <taxon>Actinomycetes</taxon>
        <taxon>Pseudonocardiales</taxon>
        <taxon>Pseudonocardiaceae</taxon>
        <taxon>Pseudonocardia</taxon>
    </lineage>
</organism>
<keyword evidence="2" id="KW-1185">Reference proteome</keyword>
<dbReference type="Pfam" id="PF14013">
    <property type="entry name" value="MT0933_antitox"/>
    <property type="match status" value="1"/>
</dbReference>
<dbReference type="EMBL" id="BJVJ01000101">
    <property type="protein sequence ID" value="GEL26620.1"/>
    <property type="molecule type" value="Genomic_DNA"/>
</dbReference>
<protein>
    <recommendedName>
        <fullName evidence="3">Antitoxin</fullName>
    </recommendedName>
</protein>
<evidence type="ECO:0000313" key="1">
    <source>
        <dbReference type="EMBL" id="GEL26620.1"/>
    </source>
</evidence>
<dbReference type="OrthoDB" id="5125103at2"/>
<reference evidence="1 2" key="1">
    <citation type="submission" date="2019-07" db="EMBL/GenBank/DDBJ databases">
        <title>Whole genome shotgun sequence of Pseudonocardia sulfidoxydans NBRC 16205.</title>
        <authorList>
            <person name="Hosoyama A."/>
            <person name="Uohara A."/>
            <person name="Ohji S."/>
            <person name="Ichikawa N."/>
        </authorList>
    </citation>
    <scope>NUCLEOTIDE SEQUENCE [LARGE SCALE GENOMIC DNA]</scope>
    <source>
        <strain evidence="1 2">NBRC 16205</strain>
    </source>
</reference>
<gene>
    <name evidence="1" type="ORF">PSU4_55740</name>
</gene>
<accession>A0A511DP80</accession>
<name>A0A511DP80_9PSEU</name>
<dbReference type="InterPro" id="IPR028037">
    <property type="entry name" value="Antitoxin_Rv0909/MT0933"/>
</dbReference>
<evidence type="ECO:0000313" key="2">
    <source>
        <dbReference type="Proteomes" id="UP000321685"/>
    </source>
</evidence>
<sequence length="71" mass="7270">MGLIKKLAVLGGAAEAARRYAQKNPDKAGRFVDQAADFVDKQTKGKYKGQISGAAGKVKGAAGIDRPGPGV</sequence>